<sequence>MSPSSKPKDALRVTKPSKRLHDFAADLTHALNRCVPSDDPHPYDQVVVLAIHWYNDDLDVVPLENKLLDVFKKIYHYDVESYTIPQKQPDKSLINRLSNWTLQYADKRTLRICIYSGHASAVGPTDENWYFGGRLNSDGTLAGPTLDWHRVRSSCESSDGGDDGDLCYIFDCCSAGSGALYDGPELICASEFEQMAGASLMFAFTQALIDTLKDLNGEPCSLANMFSILYRNSSQHSVAASPLHILEKNTSSIVLQKLTTGQCTLLKSDTQKSKHKVLISVHLFDDRPDLKSWENWLTKSMPSGVLSADIKIESVFDSKSSIILVTLPLELWTMLDPTDQAFTFIGFVTSSNRLTLGGQGQLQLPFHGSSSPQSKENTPFSHQYRKSLG</sequence>
<reference evidence="2 3" key="1">
    <citation type="submission" date="2024-07" db="EMBL/GenBank/DDBJ databases">
        <title>Section-level genome sequencing and comparative genomics of Aspergillus sections Usti and Cavernicolus.</title>
        <authorList>
            <consortium name="Lawrence Berkeley National Laboratory"/>
            <person name="Nybo J.L."/>
            <person name="Vesth T.C."/>
            <person name="Theobald S."/>
            <person name="Frisvad J.C."/>
            <person name="Larsen T.O."/>
            <person name="Kjaerboelling I."/>
            <person name="Rothschild-Mancinelli K."/>
            <person name="Lyhne E.K."/>
            <person name="Kogle M.E."/>
            <person name="Barry K."/>
            <person name="Clum A."/>
            <person name="Na H."/>
            <person name="Ledsgaard L."/>
            <person name="Lin J."/>
            <person name="Lipzen A."/>
            <person name="Kuo A."/>
            <person name="Riley R."/>
            <person name="Mondo S."/>
            <person name="Labutti K."/>
            <person name="Haridas S."/>
            <person name="Pangalinan J."/>
            <person name="Salamov A.A."/>
            <person name="Simmons B.A."/>
            <person name="Magnuson J.K."/>
            <person name="Chen J."/>
            <person name="Drula E."/>
            <person name="Henrissat B."/>
            <person name="Wiebenga A."/>
            <person name="Lubbers R.J."/>
            <person name="Gomes A.C."/>
            <person name="Makela M.R."/>
            <person name="Stajich J."/>
            <person name="Grigoriev I.V."/>
            <person name="Mortensen U.H."/>
            <person name="De Vries R.P."/>
            <person name="Baker S.E."/>
            <person name="Andersen M.R."/>
        </authorList>
    </citation>
    <scope>NUCLEOTIDE SEQUENCE [LARGE SCALE GENOMIC DNA]</scope>
    <source>
        <strain evidence="2 3">CBS 123904</strain>
    </source>
</reference>
<proteinExistence type="predicted"/>
<organism evidence="2 3">
    <name type="scientific">Aspergillus pseudoustus</name>
    <dbReference type="NCBI Taxonomy" id="1810923"/>
    <lineage>
        <taxon>Eukaryota</taxon>
        <taxon>Fungi</taxon>
        <taxon>Dikarya</taxon>
        <taxon>Ascomycota</taxon>
        <taxon>Pezizomycotina</taxon>
        <taxon>Eurotiomycetes</taxon>
        <taxon>Eurotiomycetidae</taxon>
        <taxon>Eurotiales</taxon>
        <taxon>Aspergillaceae</taxon>
        <taxon>Aspergillus</taxon>
        <taxon>Aspergillus subgen. Nidulantes</taxon>
    </lineage>
</organism>
<protein>
    <recommendedName>
        <fullName evidence="4">Caspase domain-containing protein</fullName>
    </recommendedName>
</protein>
<feature type="region of interest" description="Disordered" evidence="1">
    <location>
        <begin position="366"/>
        <end position="389"/>
    </location>
</feature>
<dbReference type="EMBL" id="JBFXLU010000047">
    <property type="protein sequence ID" value="KAL2848829.1"/>
    <property type="molecule type" value="Genomic_DNA"/>
</dbReference>
<keyword evidence="3" id="KW-1185">Reference proteome</keyword>
<comment type="caution">
    <text evidence="2">The sequence shown here is derived from an EMBL/GenBank/DDBJ whole genome shotgun (WGS) entry which is preliminary data.</text>
</comment>
<gene>
    <name evidence="2" type="ORF">BJY01DRAFT_262512</name>
</gene>
<evidence type="ECO:0000256" key="1">
    <source>
        <dbReference type="SAM" id="MobiDB-lite"/>
    </source>
</evidence>
<dbReference type="Proteomes" id="UP001610446">
    <property type="component" value="Unassembled WGS sequence"/>
</dbReference>
<evidence type="ECO:0000313" key="3">
    <source>
        <dbReference type="Proteomes" id="UP001610446"/>
    </source>
</evidence>
<evidence type="ECO:0008006" key="4">
    <source>
        <dbReference type="Google" id="ProtNLM"/>
    </source>
</evidence>
<feature type="compositionally biased region" description="Polar residues" evidence="1">
    <location>
        <begin position="368"/>
        <end position="381"/>
    </location>
</feature>
<accession>A0ABR4K959</accession>
<name>A0ABR4K959_9EURO</name>
<evidence type="ECO:0000313" key="2">
    <source>
        <dbReference type="EMBL" id="KAL2848829.1"/>
    </source>
</evidence>